<dbReference type="AlphaFoldDB" id="A0A7H1B8J3"/>
<gene>
    <name evidence="2" type="ORF">IAG42_16465</name>
</gene>
<feature type="transmembrane region" description="Helical" evidence="1">
    <location>
        <begin position="168"/>
        <end position="190"/>
    </location>
</feature>
<accession>A0A7H1B8J3</accession>
<keyword evidence="1" id="KW-1133">Transmembrane helix</keyword>
<keyword evidence="3" id="KW-1185">Reference proteome</keyword>
<feature type="transmembrane region" description="Helical" evidence="1">
    <location>
        <begin position="288"/>
        <end position="309"/>
    </location>
</feature>
<feature type="transmembrane region" description="Helical" evidence="1">
    <location>
        <begin position="127"/>
        <end position="148"/>
    </location>
</feature>
<keyword evidence="1" id="KW-0472">Membrane</keyword>
<dbReference type="KEGG" id="sxn:IAG42_16465"/>
<dbReference type="RefSeq" id="WP_188337748.1">
    <property type="nucleotide sequence ID" value="NZ_CP061281.1"/>
</dbReference>
<sequence>MSALTFSPRTGLTWTVLRLHRAALWLWVAYVALCAGVQLWLIGPGTSGLGIVGRCVAGVANSCVAQGPTAGAYGFATLSVDVTLAAVPLAAALYTGALVLGRELERGTAQLTWAQSVTPVRWLTAKLALPALLLTLGTGLLVALRQAVVARAPGLTDNQWYAAGSFDTLGSVAVALPLLGLACGALGALLHRRALPAAATSGVLLLVLSTLLGQLRPHLWSTRTVTGSVEQGYRFFAGELTGEGAITGSGARIDDPMCVDDRGCLTEHNITGFYREGHPPAHFWPMQLVETGVVLALVSALAYAAFWLLRRRVPSAR</sequence>
<name>A0A7H1B8J3_9ACTN</name>
<evidence type="ECO:0000256" key="1">
    <source>
        <dbReference type="SAM" id="Phobius"/>
    </source>
</evidence>
<organism evidence="2 3">
    <name type="scientific">Streptomyces xanthii</name>
    <dbReference type="NCBI Taxonomy" id="2768069"/>
    <lineage>
        <taxon>Bacteria</taxon>
        <taxon>Bacillati</taxon>
        <taxon>Actinomycetota</taxon>
        <taxon>Actinomycetes</taxon>
        <taxon>Kitasatosporales</taxon>
        <taxon>Streptomycetaceae</taxon>
        <taxon>Streptomyces</taxon>
    </lineage>
</organism>
<proteinExistence type="predicted"/>
<feature type="transmembrane region" description="Helical" evidence="1">
    <location>
        <begin position="197"/>
        <end position="215"/>
    </location>
</feature>
<feature type="transmembrane region" description="Helical" evidence="1">
    <location>
        <begin position="82"/>
        <end position="101"/>
    </location>
</feature>
<feature type="transmembrane region" description="Helical" evidence="1">
    <location>
        <begin position="22"/>
        <end position="42"/>
    </location>
</feature>
<evidence type="ECO:0000313" key="3">
    <source>
        <dbReference type="Proteomes" id="UP000516428"/>
    </source>
</evidence>
<reference evidence="2 3" key="1">
    <citation type="submission" date="2020-09" db="EMBL/GenBank/DDBJ databases">
        <title>A novel species.</title>
        <authorList>
            <person name="Gao J."/>
        </authorList>
    </citation>
    <scope>NUCLEOTIDE SEQUENCE [LARGE SCALE GENOMIC DNA]</scope>
    <source>
        <strain evidence="2 3">CRXT-Y-14</strain>
    </source>
</reference>
<keyword evidence="1" id="KW-0812">Transmembrane</keyword>
<evidence type="ECO:0000313" key="2">
    <source>
        <dbReference type="EMBL" id="QNS05048.1"/>
    </source>
</evidence>
<dbReference type="Proteomes" id="UP000516428">
    <property type="component" value="Chromosome"/>
</dbReference>
<protein>
    <submittedName>
        <fullName evidence="2">ABC transporter permease</fullName>
    </submittedName>
</protein>
<dbReference type="EMBL" id="CP061281">
    <property type="protein sequence ID" value="QNS05048.1"/>
    <property type="molecule type" value="Genomic_DNA"/>
</dbReference>